<keyword evidence="6 9" id="KW-0812">Transmembrane</keyword>
<dbReference type="AlphaFoldDB" id="A0A291G833"/>
<sequence>MSTSHTDLIETSYIDGSYRRQTLKKARLTIKLIVLSIAIAIGWAALAQVNEITRGDGRVIPLRRMQTIQSLEGGILAELLVQEGDIVDEGQVLVRLDPTRSESAFLATQSEIVALSAEVARLEAEVLERPVLDFGDDPNEAEATELRLFEARRTKLEASLSALEAERATIRQQIDITSPLTAQGAVSRIDLLQLEQKFAELDGKINETRNVYVQDAYKDLAQRRAKLMSLEQDLVQKRDEYQRTELRSPVAGRVNNIEVTTLGGVIKPGEPIMEITPTDDQLLIETKVLPRDVAFVAPGMPASVKITAYDFSTYGDLRGTVTQISEDTVEEDTAQGPQDFYRVMVRTERSYLERYGEHYAIRPGMLAQVDIESGKRSVLSYLTRPLIKARLR</sequence>
<organism evidence="13 14">
    <name type="scientific">Celeribacter ethanolicus</name>
    <dbReference type="NCBI Taxonomy" id="1758178"/>
    <lineage>
        <taxon>Bacteria</taxon>
        <taxon>Pseudomonadati</taxon>
        <taxon>Pseudomonadota</taxon>
        <taxon>Alphaproteobacteria</taxon>
        <taxon>Rhodobacterales</taxon>
        <taxon>Roseobacteraceae</taxon>
        <taxon>Celeribacter</taxon>
    </lineage>
</organism>
<keyword evidence="10" id="KW-0175">Coiled coil</keyword>
<evidence type="ECO:0000256" key="5">
    <source>
        <dbReference type="ARBA" id="ARBA00022519"/>
    </source>
</evidence>
<evidence type="ECO:0000256" key="2">
    <source>
        <dbReference type="ARBA" id="ARBA00009477"/>
    </source>
</evidence>
<dbReference type="PANTHER" id="PTHR30386:SF26">
    <property type="entry name" value="TRANSPORT PROTEIN COMB"/>
    <property type="match status" value="1"/>
</dbReference>
<reference evidence="13 14" key="1">
    <citation type="submission" date="2017-06" db="EMBL/GenBank/DDBJ databases">
        <title>Celeribacter sp. TSPH2 complete genome sequence.</title>
        <authorList>
            <person name="Woo J.-H."/>
            <person name="Kim H.-S."/>
        </authorList>
    </citation>
    <scope>NUCLEOTIDE SEQUENCE [LARGE SCALE GENOMIC DNA]</scope>
    <source>
        <strain evidence="13 14">TSPH2</strain>
    </source>
</reference>
<evidence type="ECO:0000256" key="9">
    <source>
        <dbReference type="RuleBase" id="RU365093"/>
    </source>
</evidence>
<comment type="similarity">
    <text evidence="2 9">Belongs to the membrane fusion protein (MFP) (TC 8.A.1) family.</text>
</comment>
<feature type="domain" description="AprE-like beta-barrel" evidence="12">
    <location>
        <begin position="282"/>
        <end position="373"/>
    </location>
</feature>
<keyword evidence="7 9" id="KW-1133">Transmembrane helix</keyword>
<gene>
    <name evidence="13" type="ORF">CEW89_00525</name>
</gene>
<evidence type="ECO:0000256" key="8">
    <source>
        <dbReference type="ARBA" id="ARBA00023136"/>
    </source>
</evidence>
<evidence type="ECO:0000256" key="7">
    <source>
        <dbReference type="ARBA" id="ARBA00022989"/>
    </source>
</evidence>
<evidence type="ECO:0000256" key="1">
    <source>
        <dbReference type="ARBA" id="ARBA00004377"/>
    </source>
</evidence>
<dbReference type="NCBIfam" id="TIGR01843">
    <property type="entry name" value="type_I_hlyD"/>
    <property type="match status" value="1"/>
</dbReference>
<dbReference type="STRING" id="1758178.GCA_001550095_00716"/>
<protein>
    <recommendedName>
        <fullName evidence="9">Membrane fusion protein (MFP) family protein</fullName>
    </recommendedName>
</protein>
<evidence type="ECO:0000259" key="11">
    <source>
        <dbReference type="Pfam" id="PF25917"/>
    </source>
</evidence>
<dbReference type="PRINTS" id="PR01490">
    <property type="entry name" value="RTXTOXIND"/>
</dbReference>
<keyword evidence="4 9" id="KW-1003">Cell membrane</keyword>
<feature type="transmembrane region" description="Helical" evidence="9">
    <location>
        <begin position="28"/>
        <end position="46"/>
    </location>
</feature>
<dbReference type="Proteomes" id="UP000217935">
    <property type="component" value="Chromosome"/>
</dbReference>
<keyword evidence="14" id="KW-1185">Reference proteome</keyword>
<dbReference type="Pfam" id="PF26002">
    <property type="entry name" value="Beta-barrel_AprE"/>
    <property type="match status" value="1"/>
</dbReference>
<feature type="coiled-coil region" evidence="10">
    <location>
        <begin position="105"/>
        <end position="247"/>
    </location>
</feature>
<evidence type="ECO:0000256" key="10">
    <source>
        <dbReference type="SAM" id="Coils"/>
    </source>
</evidence>
<dbReference type="RefSeq" id="WP_081423836.1">
    <property type="nucleotide sequence ID" value="NZ_CP022196.1"/>
</dbReference>
<evidence type="ECO:0000259" key="12">
    <source>
        <dbReference type="Pfam" id="PF26002"/>
    </source>
</evidence>
<name>A0A291G833_9RHOB</name>
<dbReference type="InterPro" id="IPR058625">
    <property type="entry name" value="MdtA-like_BSH"/>
</dbReference>
<dbReference type="OrthoDB" id="9810980at2"/>
<comment type="subcellular location">
    <subcellularLocation>
        <location evidence="1 9">Cell inner membrane</location>
        <topology evidence="1 9">Single-pass membrane protein</topology>
    </subcellularLocation>
</comment>
<dbReference type="InterPro" id="IPR050739">
    <property type="entry name" value="MFP"/>
</dbReference>
<keyword evidence="5 9" id="KW-0997">Cell inner membrane</keyword>
<dbReference type="GO" id="GO:0005886">
    <property type="term" value="C:plasma membrane"/>
    <property type="evidence" value="ECO:0007669"/>
    <property type="project" value="UniProtKB-SubCell"/>
</dbReference>
<dbReference type="Pfam" id="PF25917">
    <property type="entry name" value="BSH_RND"/>
    <property type="match status" value="1"/>
</dbReference>
<dbReference type="GO" id="GO:0015031">
    <property type="term" value="P:protein transport"/>
    <property type="evidence" value="ECO:0007669"/>
    <property type="project" value="InterPro"/>
</dbReference>
<dbReference type="InterPro" id="IPR058982">
    <property type="entry name" value="Beta-barrel_AprE"/>
</dbReference>
<evidence type="ECO:0000256" key="6">
    <source>
        <dbReference type="ARBA" id="ARBA00022692"/>
    </source>
</evidence>
<evidence type="ECO:0000313" key="14">
    <source>
        <dbReference type="Proteomes" id="UP000217935"/>
    </source>
</evidence>
<keyword evidence="3 9" id="KW-0813">Transport</keyword>
<dbReference type="Gene3D" id="2.40.50.100">
    <property type="match status" value="1"/>
</dbReference>
<dbReference type="EMBL" id="CP022196">
    <property type="protein sequence ID" value="ATG46186.1"/>
    <property type="molecule type" value="Genomic_DNA"/>
</dbReference>
<accession>A0A291G833</accession>
<dbReference type="Gene3D" id="2.40.30.170">
    <property type="match status" value="1"/>
</dbReference>
<keyword evidence="8 9" id="KW-0472">Membrane</keyword>
<evidence type="ECO:0000256" key="4">
    <source>
        <dbReference type="ARBA" id="ARBA00022475"/>
    </source>
</evidence>
<proteinExistence type="inferred from homology"/>
<feature type="domain" description="Multidrug resistance protein MdtA-like barrel-sandwich hybrid" evidence="11">
    <location>
        <begin position="68"/>
        <end position="271"/>
    </location>
</feature>
<dbReference type="InterPro" id="IPR010129">
    <property type="entry name" value="T1SS_HlyD"/>
</dbReference>
<dbReference type="PANTHER" id="PTHR30386">
    <property type="entry name" value="MEMBRANE FUSION SUBUNIT OF EMRAB-TOLC MULTIDRUG EFFLUX PUMP"/>
    <property type="match status" value="1"/>
</dbReference>
<dbReference type="KEGG" id="ceh:CEW89_00525"/>
<evidence type="ECO:0000313" key="13">
    <source>
        <dbReference type="EMBL" id="ATG46186.1"/>
    </source>
</evidence>
<evidence type="ECO:0000256" key="3">
    <source>
        <dbReference type="ARBA" id="ARBA00022448"/>
    </source>
</evidence>